<dbReference type="InParanoid" id="A0A673YI16"/>
<reference evidence="3" key="2">
    <citation type="submission" date="2025-09" db="UniProtKB">
        <authorList>
            <consortium name="Ensembl"/>
        </authorList>
    </citation>
    <scope>IDENTIFICATION</scope>
</reference>
<feature type="region of interest" description="Disordered" evidence="1">
    <location>
        <begin position="174"/>
        <end position="246"/>
    </location>
</feature>
<gene>
    <name evidence="3" type="primary">LOC115169160</name>
</gene>
<evidence type="ECO:0000313" key="4">
    <source>
        <dbReference type="Proteomes" id="UP000472277"/>
    </source>
</evidence>
<feature type="transmembrane region" description="Helical" evidence="2">
    <location>
        <begin position="12"/>
        <end position="33"/>
    </location>
</feature>
<dbReference type="Proteomes" id="UP000472277">
    <property type="component" value="Chromosome 31"/>
</dbReference>
<dbReference type="GO" id="GO:0050868">
    <property type="term" value="P:negative regulation of T cell activation"/>
    <property type="evidence" value="ECO:0007669"/>
    <property type="project" value="InterPro"/>
</dbReference>
<dbReference type="InterPro" id="IPR032748">
    <property type="entry name" value="PAG"/>
</dbReference>
<dbReference type="OMA" id="NEREHTY"/>
<dbReference type="GO" id="GO:0050852">
    <property type="term" value="P:T cell receptor signaling pathway"/>
    <property type="evidence" value="ECO:0007669"/>
    <property type="project" value="InterPro"/>
</dbReference>
<keyword evidence="2" id="KW-0472">Membrane</keyword>
<feature type="compositionally biased region" description="Gly residues" evidence="1">
    <location>
        <begin position="427"/>
        <end position="458"/>
    </location>
</feature>
<feature type="compositionally biased region" description="Low complexity" evidence="1">
    <location>
        <begin position="308"/>
        <end position="319"/>
    </location>
</feature>
<dbReference type="PANTHER" id="PTHR16322:SF1">
    <property type="entry name" value="LCK-INTERACTING TRANSMEMBRANE ADAPTER 1 ISOFORM X1"/>
    <property type="match status" value="1"/>
</dbReference>
<feature type="region of interest" description="Disordered" evidence="1">
    <location>
        <begin position="398"/>
        <end position="468"/>
    </location>
</feature>
<feature type="region of interest" description="Disordered" evidence="1">
    <location>
        <begin position="40"/>
        <end position="95"/>
    </location>
</feature>
<evidence type="ECO:0000313" key="3">
    <source>
        <dbReference type="Ensembl" id="ENSSTUP00000034122.1"/>
    </source>
</evidence>
<dbReference type="GO" id="GO:0045121">
    <property type="term" value="C:membrane raft"/>
    <property type="evidence" value="ECO:0007669"/>
    <property type="project" value="InterPro"/>
</dbReference>
<dbReference type="GeneTree" id="ENSGT00940000168127"/>
<feature type="compositionally biased region" description="Basic and acidic residues" evidence="1">
    <location>
        <begin position="72"/>
        <end position="81"/>
    </location>
</feature>
<dbReference type="PANTHER" id="PTHR16322">
    <property type="entry name" value="PHOSPHOPROTEIN ASSOCIATED WITH GLYCOSPHINGOLIPID-ENRICHED MICRODOMAINS 1"/>
    <property type="match status" value="1"/>
</dbReference>
<feature type="compositionally biased region" description="Pro residues" evidence="1">
    <location>
        <begin position="528"/>
        <end position="539"/>
    </location>
</feature>
<feature type="region of interest" description="Disordered" evidence="1">
    <location>
        <begin position="298"/>
        <end position="330"/>
    </location>
</feature>
<evidence type="ECO:0000256" key="2">
    <source>
        <dbReference type="SAM" id="Phobius"/>
    </source>
</evidence>
<dbReference type="Pfam" id="PF15332">
    <property type="entry name" value="LIME1"/>
    <property type="match status" value="1"/>
</dbReference>
<dbReference type="AlphaFoldDB" id="A0A673YI16"/>
<accession>A0A673YI16</accession>
<feature type="region of interest" description="Disordered" evidence="1">
    <location>
        <begin position="109"/>
        <end position="145"/>
    </location>
</feature>
<reference evidence="3" key="1">
    <citation type="submission" date="2025-08" db="UniProtKB">
        <authorList>
            <consortium name="Ensembl"/>
        </authorList>
    </citation>
    <scope>IDENTIFICATION</scope>
</reference>
<name>A0A673YI16_SALTR</name>
<feature type="region of interest" description="Disordered" evidence="1">
    <location>
        <begin position="508"/>
        <end position="541"/>
    </location>
</feature>
<dbReference type="GO" id="GO:0050853">
    <property type="term" value="P:B cell receptor signaling pathway"/>
    <property type="evidence" value="ECO:0007669"/>
    <property type="project" value="InterPro"/>
</dbReference>
<sequence>MASVMDDSYRKVLLLGAIAAASAFVVTIVIVVVCVGCQRKNKTKHPPANGEKGSSVDMGALRQPKNSSMSKSDTRLHEINRLPRNGNSGGKNRPASMDLLLLHSHRSTSDLRPPLVRQLPQIPTSPEGEGDPVGGDIQRGGEEGVRDHTYTEVGIRNSPVRCFDDGLYESVGVREVDTVPPAPPPTSANTPATLRTSQSPNGTHTDNVRNGNRNRNGNGNARGAVNGSSRGGGKGPNAANGSAPQDPVTAEYASVRKVKKVNTVFTTAFQWSHGTALYCLNSYSNELQLIKVDKATKKENGNAESDDQSSVQSSVGESPSAPPPPLPRSSQEFLQKQLDPFHLHVFPKEAVFMGNGEQYIWKPPEDNDIITLHPAPIPPGENVQGYTPTAMEISDTSSTVCKTQKKKPPPDNNGAKTLPRNECSVGENGGGGGGGAGGNGAWVGPGGGVRGRGRGVQGGQARSHEEPCYAPVGDRSWPACVVAKSDPAYATIDSHRKREQAGTNIGVLGSNATLKPKKKLPQQEVPSPGAPGPQGPPAGPLTKALLGGENFYETISDVKQGANTASTTTIFTFNDGMEMYVTGL</sequence>
<feature type="compositionally biased region" description="Low complexity" evidence="1">
    <location>
        <begin position="208"/>
        <end position="227"/>
    </location>
</feature>
<dbReference type="GO" id="GO:0005886">
    <property type="term" value="C:plasma membrane"/>
    <property type="evidence" value="ECO:0007669"/>
    <property type="project" value="InterPro"/>
</dbReference>
<keyword evidence="2" id="KW-1133">Transmembrane helix</keyword>
<proteinExistence type="predicted"/>
<dbReference type="GO" id="GO:0035556">
    <property type="term" value="P:intracellular signal transduction"/>
    <property type="evidence" value="ECO:0007669"/>
    <property type="project" value="InterPro"/>
</dbReference>
<feature type="compositionally biased region" description="Polar residues" evidence="1">
    <location>
        <begin position="194"/>
        <end position="205"/>
    </location>
</feature>
<keyword evidence="4" id="KW-1185">Reference proteome</keyword>
<protein>
    <submittedName>
        <fullName evidence="3">Uncharacterized LOC115169160</fullName>
    </submittedName>
</protein>
<dbReference type="InterPro" id="IPR026072">
    <property type="entry name" value="Lime1"/>
</dbReference>
<organism evidence="3 4">
    <name type="scientific">Salmo trutta</name>
    <name type="common">Brown trout</name>
    <dbReference type="NCBI Taxonomy" id="8032"/>
    <lineage>
        <taxon>Eukaryota</taxon>
        <taxon>Metazoa</taxon>
        <taxon>Chordata</taxon>
        <taxon>Craniata</taxon>
        <taxon>Vertebrata</taxon>
        <taxon>Euteleostomi</taxon>
        <taxon>Actinopterygii</taxon>
        <taxon>Neopterygii</taxon>
        <taxon>Teleostei</taxon>
        <taxon>Protacanthopterygii</taxon>
        <taxon>Salmoniformes</taxon>
        <taxon>Salmonidae</taxon>
        <taxon>Salmoninae</taxon>
        <taxon>Salmo</taxon>
    </lineage>
</organism>
<dbReference type="Ensembl" id="ENSSTUT00000035657.1">
    <property type="protein sequence ID" value="ENSSTUP00000034122.1"/>
    <property type="gene ID" value="ENSSTUG00000014576.1"/>
</dbReference>
<keyword evidence="2" id="KW-0812">Transmembrane</keyword>
<evidence type="ECO:0000256" key="1">
    <source>
        <dbReference type="SAM" id="MobiDB-lite"/>
    </source>
</evidence>